<dbReference type="AlphaFoldDB" id="A0A2D2BWD4"/>
<accession>A0A2D2BWD4</accession>
<proteinExistence type="predicted"/>
<reference evidence="3 4" key="1">
    <citation type="submission" date="2017-10" db="EMBL/GenBank/DDBJ databases">
        <title>Complete genome sequence of Paracoccus yeei TT13 isolated from human skin.</title>
        <authorList>
            <person name="Lee K."/>
            <person name="Lim J.Y."/>
            <person name="Hwang I."/>
        </authorList>
    </citation>
    <scope>NUCLEOTIDE SEQUENCE [LARGE SCALE GENOMIC DNA]</scope>
    <source>
        <strain evidence="3 4">TT13</strain>
    </source>
</reference>
<dbReference type="InterPro" id="IPR011010">
    <property type="entry name" value="DNA_brk_join_enz"/>
</dbReference>
<dbReference type="Pfam" id="PF20172">
    <property type="entry name" value="DUF6538"/>
    <property type="match status" value="1"/>
</dbReference>
<dbReference type="EMBL" id="CP024422">
    <property type="protein sequence ID" value="ATQ54504.1"/>
    <property type="molecule type" value="Genomic_DNA"/>
</dbReference>
<dbReference type="SUPFAM" id="SSF56349">
    <property type="entry name" value="DNA breaking-rejoining enzymes"/>
    <property type="match status" value="1"/>
</dbReference>
<dbReference type="RefSeq" id="WP_099647939.1">
    <property type="nucleotide sequence ID" value="NZ_CAJGAB010000047.1"/>
</dbReference>
<dbReference type="GO" id="GO:0006310">
    <property type="term" value="P:DNA recombination"/>
    <property type="evidence" value="ECO:0007669"/>
    <property type="project" value="UniProtKB-KW"/>
</dbReference>
<dbReference type="Proteomes" id="UP000229314">
    <property type="component" value="Chromosome"/>
</dbReference>
<dbReference type="GeneID" id="78896223"/>
<dbReference type="GO" id="GO:0015074">
    <property type="term" value="P:DNA integration"/>
    <property type="evidence" value="ECO:0007669"/>
    <property type="project" value="InterPro"/>
</dbReference>
<dbReference type="PROSITE" id="PS51898">
    <property type="entry name" value="TYR_RECOMBINASE"/>
    <property type="match status" value="1"/>
</dbReference>
<dbReference type="InterPro" id="IPR046668">
    <property type="entry name" value="DUF6538"/>
</dbReference>
<dbReference type="InterPro" id="IPR013762">
    <property type="entry name" value="Integrase-like_cat_sf"/>
</dbReference>
<evidence type="ECO:0000256" key="1">
    <source>
        <dbReference type="ARBA" id="ARBA00023172"/>
    </source>
</evidence>
<evidence type="ECO:0000313" key="3">
    <source>
        <dbReference type="EMBL" id="ATQ54504.1"/>
    </source>
</evidence>
<feature type="domain" description="Tyr recombinase" evidence="2">
    <location>
        <begin position="249"/>
        <end position="425"/>
    </location>
</feature>
<dbReference type="InterPro" id="IPR002104">
    <property type="entry name" value="Integrase_catalytic"/>
</dbReference>
<sequence>MKKPVPILRGDHYYLRRRVPARYAPVDQRTFVQICLFTDSLVIAERKAAEVWAQMVDAWEAKLDGATDEADARMAAARNLAQRRGYRYLGAPEVARLPIEELLQRIESVVDKRGRLDMREADAALGLAPAPAMTVSQAFEEFYKVAGDRIVGKSADQMRRHKAPRLKATNNFIAAVGNKQLAEITTDDMFAFRAAWLERVARGEVKAESANKDFIYLGAMWKAVAQAKGIPLRFDTEGLALSASKGKKATRPPFSDEWIKDKLLAPGALDGLNIEARTILLVMINTGARPSEIAGLQPDEIRLAGKVPHILIQPNATRHLKNRHSERYIPLTGVSLEAIKAMPAGFPAYAQKSATLSATVNKFLAENNLLETDDHSMYSLRHAFEDRMLTAGIDERIRRDLLGHGLKRERYGKGGDMEHVHGLLAAIAL</sequence>
<dbReference type="Gene3D" id="1.10.443.10">
    <property type="entry name" value="Intergrase catalytic core"/>
    <property type="match status" value="1"/>
</dbReference>
<protein>
    <submittedName>
        <fullName evidence="3">Integrase</fullName>
    </submittedName>
</protein>
<organism evidence="3 4">
    <name type="scientific">Paracoccus yeei</name>
    <dbReference type="NCBI Taxonomy" id="147645"/>
    <lineage>
        <taxon>Bacteria</taxon>
        <taxon>Pseudomonadati</taxon>
        <taxon>Pseudomonadota</taxon>
        <taxon>Alphaproteobacteria</taxon>
        <taxon>Rhodobacterales</taxon>
        <taxon>Paracoccaceae</taxon>
        <taxon>Paracoccus</taxon>
    </lineage>
</organism>
<dbReference type="Pfam" id="PF00589">
    <property type="entry name" value="Phage_integrase"/>
    <property type="match status" value="1"/>
</dbReference>
<evidence type="ECO:0000259" key="2">
    <source>
        <dbReference type="PROSITE" id="PS51898"/>
    </source>
</evidence>
<evidence type="ECO:0000313" key="4">
    <source>
        <dbReference type="Proteomes" id="UP000229314"/>
    </source>
</evidence>
<keyword evidence="1" id="KW-0233">DNA recombination</keyword>
<name>A0A2D2BWD4_9RHOB</name>
<gene>
    <name evidence="3" type="ORF">PYTT13_00895</name>
</gene>
<dbReference type="GO" id="GO:0003677">
    <property type="term" value="F:DNA binding"/>
    <property type="evidence" value="ECO:0007669"/>
    <property type="project" value="InterPro"/>
</dbReference>